<dbReference type="RefSeq" id="WP_209242211.1">
    <property type="nucleotide sequence ID" value="NZ_JADKMA010000160.1"/>
</dbReference>
<proteinExistence type="predicted"/>
<keyword evidence="3" id="KW-1185">Reference proteome</keyword>
<dbReference type="NCBIfam" id="TIGR03086">
    <property type="entry name" value="TIGR03086 family metal-binding protein"/>
    <property type="match status" value="1"/>
</dbReference>
<name>A0ABS3XHW8_9ACTN</name>
<dbReference type="InterPro" id="IPR017517">
    <property type="entry name" value="Maleyloyr_isom"/>
</dbReference>
<sequence length="207" mass="22184">MTSAFDGIIDRFVLSSAEFERRLGAVRPEQWCWPTPCSVWNVRQLVNHVTRGNLNYVALVTGGSAADFLRLRDADALGTDAVAAYAASVRECAEAFGRPGALQRVLDYPLGEVRGAQALAVRTTDNTVHTWDLARAVDGDETLDSGLVSWITANVTEIYAGLPETPTAADTTHRFFAAPDGPAPAPDASAQARLLHMMGREPASNSA</sequence>
<dbReference type="SUPFAM" id="SSF109854">
    <property type="entry name" value="DinB/YfiT-like putative metalloenzymes"/>
    <property type="match status" value="1"/>
</dbReference>
<feature type="domain" description="Mycothiol-dependent maleylpyruvate isomerase metal-binding" evidence="1">
    <location>
        <begin position="16"/>
        <end position="134"/>
    </location>
</feature>
<reference evidence="2 3" key="1">
    <citation type="submission" date="2020-11" db="EMBL/GenBank/DDBJ databases">
        <title>Streptomyces spirodelae sp. nov., isolated from duckweed.</title>
        <authorList>
            <person name="Saimee Y."/>
            <person name="Duangmal K."/>
        </authorList>
    </citation>
    <scope>NUCLEOTIDE SEQUENCE [LARGE SCALE GENOMIC DNA]</scope>
    <source>
        <strain evidence="2 3">S16-07</strain>
    </source>
</reference>
<dbReference type="InterPro" id="IPR017520">
    <property type="entry name" value="CHP03086"/>
</dbReference>
<evidence type="ECO:0000313" key="3">
    <source>
        <dbReference type="Proteomes" id="UP001519064"/>
    </source>
</evidence>
<organism evidence="2 3">
    <name type="scientific">Streptomyces oryzae</name>
    <dbReference type="NCBI Taxonomy" id="1434886"/>
    <lineage>
        <taxon>Bacteria</taxon>
        <taxon>Bacillati</taxon>
        <taxon>Actinomycetota</taxon>
        <taxon>Actinomycetes</taxon>
        <taxon>Kitasatosporales</taxon>
        <taxon>Streptomycetaceae</taxon>
        <taxon>Streptomyces</taxon>
    </lineage>
</organism>
<comment type="caution">
    <text evidence="2">The sequence shown here is derived from an EMBL/GenBank/DDBJ whole genome shotgun (WGS) entry which is preliminary data.</text>
</comment>
<dbReference type="Pfam" id="PF11716">
    <property type="entry name" value="MDMPI_N"/>
    <property type="match status" value="1"/>
</dbReference>
<accession>A0ABS3XHW8</accession>
<dbReference type="Gene3D" id="1.20.120.450">
    <property type="entry name" value="dinb family like domain"/>
    <property type="match status" value="1"/>
</dbReference>
<dbReference type="InterPro" id="IPR024344">
    <property type="entry name" value="MDMPI_metal-binding"/>
</dbReference>
<dbReference type="EMBL" id="JADKMA010000160">
    <property type="protein sequence ID" value="MBO8195002.1"/>
    <property type="molecule type" value="Genomic_DNA"/>
</dbReference>
<dbReference type="InterPro" id="IPR034660">
    <property type="entry name" value="DinB/YfiT-like"/>
</dbReference>
<gene>
    <name evidence="2" type="ORF">ITI46_25590</name>
</gene>
<evidence type="ECO:0000259" key="1">
    <source>
        <dbReference type="Pfam" id="PF11716"/>
    </source>
</evidence>
<protein>
    <submittedName>
        <fullName evidence="2">TIGR03086 family protein</fullName>
    </submittedName>
</protein>
<evidence type="ECO:0000313" key="2">
    <source>
        <dbReference type="EMBL" id="MBO8195002.1"/>
    </source>
</evidence>
<dbReference type="Proteomes" id="UP001519064">
    <property type="component" value="Unassembled WGS sequence"/>
</dbReference>
<dbReference type="NCBIfam" id="TIGR03083">
    <property type="entry name" value="maleylpyruvate isomerase family mycothiol-dependent enzyme"/>
    <property type="match status" value="1"/>
</dbReference>